<dbReference type="EMBL" id="ATGI01000005">
    <property type="protein sequence ID" value="EPF80151.1"/>
    <property type="molecule type" value="Genomic_DNA"/>
</dbReference>
<organism evidence="6 7">
    <name type="scientific">Acinetobacter rudis CIP 110305</name>
    <dbReference type="NCBI Taxonomy" id="421052"/>
    <lineage>
        <taxon>Bacteria</taxon>
        <taxon>Pseudomonadati</taxon>
        <taxon>Pseudomonadota</taxon>
        <taxon>Gammaproteobacteria</taxon>
        <taxon>Moraxellales</taxon>
        <taxon>Moraxellaceae</taxon>
        <taxon>Acinetobacter</taxon>
    </lineage>
</organism>
<dbReference type="HOGENOM" id="CLU_016890_12_3_6"/>
<proteinExistence type="predicted"/>
<name>S3PMX7_9GAMM</name>
<dbReference type="PANTHER" id="PTHR30329">
    <property type="entry name" value="STATOR ELEMENT OF FLAGELLAR MOTOR COMPLEX"/>
    <property type="match status" value="1"/>
</dbReference>
<dbReference type="InterPro" id="IPR006664">
    <property type="entry name" value="OMP_bac"/>
</dbReference>
<dbReference type="RefSeq" id="WP_016655038.1">
    <property type="nucleotide sequence ID" value="NZ_KE340348.1"/>
</dbReference>
<dbReference type="Proteomes" id="UP000014568">
    <property type="component" value="Unassembled WGS sequence"/>
</dbReference>
<dbReference type="eggNOG" id="COG2885">
    <property type="taxonomic scope" value="Bacteria"/>
</dbReference>
<reference evidence="6 7" key="1">
    <citation type="submission" date="2013-06" db="EMBL/GenBank/DDBJ databases">
        <title>The Genome Sequence of Acinetobacter rudis CIP 110305.</title>
        <authorList>
            <consortium name="The Broad Institute Genome Sequencing Platform"/>
            <consortium name="The Broad Institute Genome Sequencing Center for Infectious Disease"/>
            <person name="Cerqueira G."/>
            <person name="Feldgarden M."/>
            <person name="Courvalin P."/>
            <person name="Perichon B."/>
            <person name="Grillot-Courvalin C."/>
            <person name="Clermont D."/>
            <person name="Rocha E."/>
            <person name="Yoon E.-J."/>
            <person name="Nemec A."/>
            <person name="Young S.K."/>
            <person name="Zeng Q."/>
            <person name="Gargeya S."/>
            <person name="Fitzgerald M."/>
            <person name="Abouelleil A."/>
            <person name="Alvarado L."/>
            <person name="Berlin A.M."/>
            <person name="Chapman S.B."/>
            <person name="Dewar J."/>
            <person name="Goldberg J."/>
            <person name="Griggs A."/>
            <person name="Gujja S."/>
            <person name="Hansen M."/>
            <person name="Howarth C."/>
            <person name="Imamovic A."/>
            <person name="Larimer J."/>
            <person name="McCowan C."/>
            <person name="Murphy C."/>
            <person name="Pearson M."/>
            <person name="Priest M."/>
            <person name="Roberts A."/>
            <person name="Saif S."/>
            <person name="Shea T."/>
            <person name="Sykes S."/>
            <person name="Wortman J."/>
            <person name="Nusbaum C."/>
            <person name="Birren B."/>
        </authorList>
    </citation>
    <scope>NUCLEOTIDE SEQUENCE [LARGE SCALE GENOMIC DNA]</scope>
    <source>
        <strain evidence="6 7">CIP 110305</strain>
    </source>
</reference>
<dbReference type="CDD" id="cd07185">
    <property type="entry name" value="OmpA_C-like"/>
    <property type="match status" value="1"/>
</dbReference>
<dbReference type="STRING" id="632955.GCA_000829675_00658"/>
<evidence type="ECO:0000256" key="1">
    <source>
        <dbReference type="ARBA" id="ARBA00004442"/>
    </source>
</evidence>
<evidence type="ECO:0000313" key="6">
    <source>
        <dbReference type="EMBL" id="EPF80151.1"/>
    </source>
</evidence>
<evidence type="ECO:0000256" key="3">
    <source>
        <dbReference type="ARBA" id="ARBA00023237"/>
    </source>
</evidence>
<comment type="caution">
    <text evidence="6">The sequence shown here is derived from an EMBL/GenBank/DDBJ whole genome shotgun (WGS) entry which is preliminary data.</text>
</comment>
<dbReference type="AlphaFoldDB" id="S3PMX7"/>
<comment type="subcellular location">
    <subcellularLocation>
        <location evidence="1">Cell outer membrane</location>
    </subcellularLocation>
</comment>
<keyword evidence="3" id="KW-0998">Cell outer membrane</keyword>
<dbReference type="PRINTS" id="PR01021">
    <property type="entry name" value="OMPADOMAIN"/>
</dbReference>
<sequence length="162" mass="18114">MKTTLIKTLKISLSALLIIGLTACMSLGNLSYKQARMLKKEGFTLTEEGWTLRLPERLLFDFDQADIQDAKKTEIIQLSERLQKYRLDKVKIVGHTDAVGTPEYNNKLSLKRAESVATVFTSSGFNPQNIQAIGRGAAQPLAPNDTEENRALNRRVNIIIIP</sequence>
<dbReference type="PROSITE" id="PS51123">
    <property type="entry name" value="OMPA_2"/>
    <property type="match status" value="1"/>
</dbReference>
<gene>
    <name evidence="6" type="ORF">F945_00607</name>
</gene>
<dbReference type="Pfam" id="PF00691">
    <property type="entry name" value="OmpA"/>
    <property type="match status" value="1"/>
</dbReference>
<dbReference type="GO" id="GO:0009279">
    <property type="term" value="C:cell outer membrane"/>
    <property type="evidence" value="ECO:0007669"/>
    <property type="project" value="UniProtKB-SubCell"/>
</dbReference>
<evidence type="ECO:0000313" key="7">
    <source>
        <dbReference type="Proteomes" id="UP000014568"/>
    </source>
</evidence>
<dbReference type="InterPro" id="IPR050330">
    <property type="entry name" value="Bact_OuterMem_StrucFunc"/>
</dbReference>
<dbReference type="PANTHER" id="PTHR30329:SF21">
    <property type="entry name" value="LIPOPROTEIN YIAD-RELATED"/>
    <property type="match status" value="1"/>
</dbReference>
<dbReference type="Gene3D" id="3.30.1330.60">
    <property type="entry name" value="OmpA-like domain"/>
    <property type="match status" value="1"/>
</dbReference>
<accession>S3PMX7</accession>
<feature type="domain" description="OmpA-like" evidence="5">
    <location>
        <begin position="48"/>
        <end position="162"/>
    </location>
</feature>
<dbReference type="InterPro" id="IPR006665">
    <property type="entry name" value="OmpA-like"/>
</dbReference>
<dbReference type="PATRIC" id="fig|421052.3.peg.600"/>
<evidence type="ECO:0000256" key="2">
    <source>
        <dbReference type="ARBA" id="ARBA00023136"/>
    </source>
</evidence>
<dbReference type="InterPro" id="IPR036737">
    <property type="entry name" value="OmpA-like_sf"/>
</dbReference>
<keyword evidence="2 4" id="KW-0472">Membrane</keyword>
<evidence type="ECO:0000256" key="4">
    <source>
        <dbReference type="PROSITE-ProRule" id="PRU00473"/>
    </source>
</evidence>
<dbReference type="SUPFAM" id="SSF103088">
    <property type="entry name" value="OmpA-like"/>
    <property type="match status" value="1"/>
</dbReference>
<protein>
    <recommendedName>
        <fullName evidence="5">OmpA-like domain-containing protein</fullName>
    </recommendedName>
</protein>
<keyword evidence="7" id="KW-1185">Reference proteome</keyword>
<evidence type="ECO:0000259" key="5">
    <source>
        <dbReference type="PROSITE" id="PS51123"/>
    </source>
</evidence>
<dbReference type="PROSITE" id="PS51257">
    <property type="entry name" value="PROKAR_LIPOPROTEIN"/>
    <property type="match status" value="1"/>
</dbReference>